<dbReference type="EC" id="3.6.4.13" evidence="1"/>
<accession>A8PT00</accession>
<dbReference type="InParanoid" id="A8PT00"/>
<dbReference type="GO" id="GO:0016787">
    <property type="term" value="F:hydrolase activity"/>
    <property type="evidence" value="ECO:0007669"/>
    <property type="project" value="UniProtKB-KW"/>
</dbReference>
<feature type="region of interest" description="Disordered" evidence="7">
    <location>
        <begin position="190"/>
        <end position="209"/>
    </location>
</feature>
<evidence type="ECO:0000313" key="11">
    <source>
        <dbReference type="Proteomes" id="UP000008837"/>
    </source>
</evidence>
<dbReference type="Gene3D" id="3.40.50.300">
    <property type="entry name" value="P-loop containing nucleotide triphosphate hydrolases"/>
    <property type="match status" value="2"/>
</dbReference>
<evidence type="ECO:0000313" key="10">
    <source>
        <dbReference type="EMBL" id="EDP45355.1"/>
    </source>
</evidence>
<dbReference type="Pfam" id="PF00270">
    <property type="entry name" value="DEAD"/>
    <property type="match status" value="1"/>
</dbReference>
<evidence type="ECO:0000256" key="2">
    <source>
        <dbReference type="ARBA" id="ARBA00022741"/>
    </source>
</evidence>
<dbReference type="InterPro" id="IPR059023">
    <property type="entry name" value="RNA_hel_CTD"/>
</dbReference>
<dbReference type="InterPro" id="IPR014001">
    <property type="entry name" value="Helicase_ATP-bd"/>
</dbReference>
<keyword evidence="11" id="KW-1185">Reference proteome</keyword>
<dbReference type="SMART" id="SM00487">
    <property type="entry name" value="DEXDc"/>
    <property type="match status" value="1"/>
</dbReference>
<dbReference type="EMBL" id="AAYY01000001">
    <property type="protein sequence ID" value="EDP45355.1"/>
    <property type="molecule type" value="Genomic_DNA"/>
</dbReference>
<evidence type="ECO:0000256" key="5">
    <source>
        <dbReference type="ARBA" id="ARBA00022840"/>
    </source>
</evidence>
<dbReference type="Gene3D" id="1.20.120.1080">
    <property type="match status" value="1"/>
</dbReference>
<dbReference type="PANTHER" id="PTHR18934">
    <property type="entry name" value="ATP-DEPENDENT RNA HELICASE"/>
    <property type="match status" value="1"/>
</dbReference>
<dbReference type="Proteomes" id="UP000008837">
    <property type="component" value="Unassembled WGS sequence"/>
</dbReference>
<feature type="domain" description="Helicase C-terminal" evidence="9">
    <location>
        <begin position="913"/>
        <end position="1080"/>
    </location>
</feature>
<dbReference type="Pfam" id="PF24385">
    <property type="entry name" value="DSRM_DHX29"/>
    <property type="match status" value="1"/>
</dbReference>
<dbReference type="Pfam" id="PF26026">
    <property type="entry name" value="RNA_hel_CTD"/>
    <property type="match status" value="1"/>
</dbReference>
<dbReference type="InterPro" id="IPR056328">
    <property type="entry name" value="DSRM_DHX29"/>
</dbReference>
<dbReference type="SMART" id="SM00490">
    <property type="entry name" value="HELICc"/>
    <property type="match status" value="1"/>
</dbReference>
<dbReference type="CDD" id="cd17917">
    <property type="entry name" value="DEXHc_RHA-like"/>
    <property type="match status" value="1"/>
</dbReference>
<evidence type="ECO:0000256" key="7">
    <source>
        <dbReference type="SAM" id="MobiDB-lite"/>
    </source>
</evidence>
<dbReference type="PROSITE" id="PS51194">
    <property type="entry name" value="HELICASE_CTER"/>
    <property type="match status" value="1"/>
</dbReference>
<dbReference type="Pfam" id="PF00271">
    <property type="entry name" value="Helicase_C"/>
    <property type="match status" value="1"/>
</dbReference>
<name>A8PT00_MALGO</name>
<feature type="region of interest" description="Disordered" evidence="7">
    <location>
        <begin position="1"/>
        <end position="48"/>
    </location>
</feature>
<dbReference type="RefSeq" id="XP_001732569.1">
    <property type="nucleotide sequence ID" value="XM_001732517.1"/>
</dbReference>
<sequence length="1466" mass="162460">MAPRKKNAAIKSSGAMSSKAAPLPDWVKGGGAKPPPPTGTNRDGTAQLFPPRYKTPLNIMYERIQKMPGWLKPEVEPLHRKDGYTCAITLRKENKQEKSNPFTIRMEPKEPGARLRCETSLHAKHWGATYVLFRLFNNLGLHRVLPPGPREYWMQLEEVKAQSPDHDSWKWAADPFDAIAKRDAEREVREKERAAREAARNDPTKKPLSKAWQRAMEVRMAPELRDFVEATIRARMTDVPAVEVDGLDSSMQGMSIDVDARELEHELASLGVRPGYIRRIVSWLQDARAKYATPAAWQQLRLSHPLLASILALPNKEAAVEYLVLYTPEQDLPVKLRPTATSESFIKSAASGGGQDALVDRWTIDKFSKSAGFPRENVAQAIEAVRESDQQLSNTAREGVVLDLLLRKLLGQHAPVSSLVTCDPRPDDDLTQKRHDERVMLAACLGDDMLQPVPEQDAITSDDYDICLGTFEKDKVFLRVSPSHPASRYLANSEAWPSVYVTSPTLPSFLRLALTRHALQCLQGQRSDIKEALDLCEGGVLFLLCEELRECIPAYVRDPPPLDEVMESLVEAAPNAAARAIQETEATRRHKQQQKSTISSQSHSLSPQRTRKARKLERNGHVDTAMHEAHTKWHSSLKYVESVGPIRESLPAYASQDMLLKTLREQRVVLIAGETGCGKTTQVPQFILDDAIQRGCGSLCSIVVTQPRRVSAMGVAARVATERGESLDTSDIPDEAQVGYAIRGERRASKSCRLLFTTTGVLLRRLATGTDPNLESVSHVIVDEVHERSTDSDFLLLLLREVLARNPSLHIVLMSATIQAETFTSYFDGAPYLFIPGRTFPVQEHYLEDIVRLTSYRVPVPFTREDERLNKLVDGSMLSDADISTVRALCASNHTDYDLLAHTVAYAMKRAEKVDFTGSLTGRAAILVFCPGVGEIRQAMDAISALCTDGVVLLPLHANLAPSEQRKVFQAVHKTERKVIVATNVAETSITIPEVCYVVDTGRVREAQYDAQAGVSRLLDAWASRAACKQRAGRAGRTMSGECFRLYTKGMEEHLQRPQSIPEMQRTPLEGVVLQVKAIQPTGDVKAFLQKALDPPPLDALEATHKRLIIAGALHAEGGYAAKLTPLGRHLAQLPLEVRQAKLLVLSCLFGCVEPMLHVVSLLSCRSIVASSSQRDETKAKARSAFLYGQSDLLSYANLFATWLAMRHERRPMKEVRTFCDAHGLSMQALQDVDMTRITLLRQLEELGLIGRDYVISYRSQGPAWPSKISMLPLDTNSGNINLLRALLLASLWPSIARVDQPTAKYNASTSGAVLKEAQAKELHYYDESDGRVFLHPSSMLFHATKYKTNYVVTFAKSASGAAGQARTYLRDATEVPLYALLLLGGPLYVDHEVGGITISTGIEASKDAWVRLRASTRIGVLCRQLRQLLDRVLEEGVLDVQALSAAHNQHVVQAMIALLAQDGLT</sequence>
<comment type="caution">
    <text evidence="10">The sequence shown here is derived from an EMBL/GenBank/DDBJ whole genome shotgun (WGS) entry which is preliminary data.</text>
</comment>
<dbReference type="PROSITE" id="PS51192">
    <property type="entry name" value="HELICASE_ATP_BIND_1"/>
    <property type="match status" value="1"/>
</dbReference>
<feature type="domain" description="Helicase ATP-binding" evidence="8">
    <location>
        <begin position="660"/>
        <end position="836"/>
    </location>
</feature>
<feature type="compositionally biased region" description="Low complexity" evidence="7">
    <location>
        <begin position="594"/>
        <end position="608"/>
    </location>
</feature>
<dbReference type="InterPro" id="IPR011545">
    <property type="entry name" value="DEAD/DEAH_box_helicase_dom"/>
</dbReference>
<dbReference type="GeneID" id="5856875"/>
<dbReference type="GO" id="GO:0005524">
    <property type="term" value="F:ATP binding"/>
    <property type="evidence" value="ECO:0007669"/>
    <property type="project" value="UniProtKB-KW"/>
</dbReference>
<keyword evidence="3" id="KW-0378">Hydrolase</keyword>
<dbReference type="OMA" id="LFRVCNM"/>
<evidence type="ECO:0000256" key="3">
    <source>
        <dbReference type="ARBA" id="ARBA00022801"/>
    </source>
</evidence>
<comment type="catalytic activity">
    <reaction evidence="6">
        <text>ATP + H2O = ADP + phosphate + H(+)</text>
        <dbReference type="Rhea" id="RHEA:13065"/>
        <dbReference type="ChEBI" id="CHEBI:15377"/>
        <dbReference type="ChEBI" id="CHEBI:15378"/>
        <dbReference type="ChEBI" id="CHEBI:30616"/>
        <dbReference type="ChEBI" id="CHEBI:43474"/>
        <dbReference type="ChEBI" id="CHEBI:456216"/>
        <dbReference type="EC" id="3.6.4.13"/>
    </reaction>
</comment>
<dbReference type="InterPro" id="IPR027417">
    <property type="entry name" value="P-loop_NTPase"/>
</dbReference>
<dbReference type="KEGG" id="mgl:MGL_0344"/>
<dbReference type="VEuPathDB" id="FungiDB:MGL_0344"/>
<dbReference type="InterPro" id="IPR007502">
    <property type="entry name" value="Helicase-assoc_dom"/>
</dbReference>
<dbReference type="SUPFAM" id="SSF52540">
    <property type="entry name" value="P-loop containing nucleoside triphosphate hydrolases"/>
    <property type="match status" value="1"/>
</dbReference>
<gene>
    <name evidence="10" type="ORF">MGL_0344</name>
</gene>
<evidence type="ECO:0000259" key="9">
    <source>
        <dbReference type="PROSITE" id="PS51194"/>
    </source>
</evidence>
<dbReference type="GO" id="GO:0003723">
    <property type="term" value="F:RNA binding"/>
    <property type="evidence" value="ECO:0007669"/>
    <property type="project" value="TreeGrafter"/>
</dbReference>
<dbReference type="InterPro" id="IPR011709">
    <property type="entry name" value="DEAD-box_helicase_OB_fold"/>
</dbReference>
<dbReference type="CDD" id="cd18791">
    <property type="entry name" value="SF2_C_RHA"/>
    <property type="match status" value="1"/>
</dbReference>
<evidence type="ECO:0000256" key="1">
    <source>
        <dbReference type="ARBA" id="ARBA00012552"/>
    </source>
</evidence>
<dbReference type="FunCoup" id="A8PT00">
    <property type="interactions" value="411"/>
</dbReference>
<dbReference type="InterPro" id="IPR001650">
    <property type="entry name" value="Helicase_C-like"/>
</dbReference>
<dbReference type="PROSITE" id="PS00690">
    <property type="entry name" value="DEAH_ATP_HELICASE"/>
    <property type="match status" value="1"/>
</dbReference>
<keyword evidence="2" id="KW-0547">Nucleotide-binding</keyword>
<dbReference type="InterPro" id="IPR002464">
    <property type="entry name" value="DNA/RNA_helicase_DEAH_CS"/>
</dbReference>
<evidence type="ECO:0000256" key="6">
    <source>
        <dbReference type="ARBA" id="ARBA00047984"/>
    </source>
</evidence>
<dbReference type="SMART" id="SM00847">
    <property type="entry name" value="HA2"/>
    <property type="match status" value="1"/>
</dbReference>
<reference evidence="10 11" key="1">
    <citation type="journal article" date="2007" name="Proc. Natl. Acad. Sci. U.S.A.">
        <title>Dandruff-associated Malassezia genomes reveal convergent and divergent virulence traits shared with plant and human fungal pathogens.</title>
        <authorList>
            <person name="Xu J."/>
            <person name="Saunders C.W."/>
            <person name="Hu P."/>
            <person name="Grant R.A."/>
            <person name="Boekhout T."/>
            <person name="Kuramae E.E."/>
            <person name="Kronstad J.W."/>
            <person name="Deangelis Y.M."/>
            <person name="Reeder N.L."/>
            <person name="Johnstone K.R."/>
            <person name="Leland M."/>
            <person name="Fieno A.M."/>
            <person name="Begley W.M."/>
            <person name="Sun Y."/>
            <person name="Lacey M.P."/>
            <person name="Chaudhary T."/>
            <person name="Keough T."/>
            <person name="Chu L."/>
            <person name="Sears R."/>
            <person name="Yuan B."/>
            <person name="Dawson T.L.Jr."/>
        </authorList>
    </citation>
    <scope>NUCLEOTIDE SEQUENCE [LARGE SCALE GENOMIC DNA]</scope>
    <source>
        <strain evidence="11">ATCC MYA-4612 / CBS 7966</strain>
    </source>
</reference>
<feature type="region of interest" description="Disordered" evidence="7">
    <location>
        <begin position="576"/>
        <end position="618"/>
    </location>
</feature>
<dbReference type="Pfam" id="PF07717">
    <property type="entry name" value="OB_NTP_bind"/>
    <property type="match status" value="1"/>
</dbReference>
<dbReference type="GO" id="GO:1990904">
    <property type="term" value="C:ribonucleoprotein complex"/>
    <property type="evidence" value="ECO:0007669"/>
    <property type="project" value="UniProtKB-ARBA"/>
</dbReference>
<organism evidence="10 11">
    <name type="scientific">Malassezia globosa (strain ATCC MYA-4612 / CBS 7966)</name>
    <name type="common">Dandruff-associated fungus</name>
    <dbReference type="NCBI Taxonomy" id="425265"/>
    <lineage>
        <taxon>Eukaryota</taxon>
        <taxon>Fungi</taxon>
        <taxon>Dikarya</taxon>
        <taxon>Basidiomycota</taxon>
        <taxon>Ustilaginomycotina</taxon>
        <taxon>Malasseziomycetes</taxon>
        <taxon>Malasseziales</taxon>
        <taxon>Malasseziaceae</taxon>
        <taxon>Malassezia</taxon>
    </lineage>
</organism>
<feature type="compositionally biased region" description="Basic and acidic residues" evidence="7">
    <location>
        <begin position="190"/>
        <end position="205"/>
    </location>
</feature>
<evidence type="ECO:0000256" key="4">
    <source>
        <dbReference type="ARBA" id="ARBA00022806"/>
    </source>
</evidence>
<protein>
    <recommendedName>
        <fullName evidence="1">RNA helicase</fullName>
        <ecNumber evidence="1">3.6.4.13</ecNumber>
    </recommendedName>
</protein>
<proteinExistence type="predicted"/>
<keyword evidence="5" id="KW-0067">ATP-binding</keyword>
<keyword evidence="4" id="KW-0347">Helicase</keyword>
<dbReference type="GO" id="GO:0003724">
    <property type="term" value="F:RNA helicase activity"/>
    <property type="evidence" value="ECO:0007669"/>
    <property type="project" value="UniProtKB-EC"/>
</dbReference>
<dbReference type="STRING" id="425265.A8PT00"/>
<dbReference type="OrthoDB" id="5600252at2759"/>
<evidence type="ECO:0000259" key="8">
    <source>
        <dbReference type="PROSITE" id="PS51192"/>
    </source>
</evidence>
<dbReference type="Pfam" id="PF21010">
    <property type="entry name" value="HA2_C"/>
    <property type="match status" value="1"/>
</dbReference>
<dbReference type="FunFam" id="3.40.50.300:FF:000500">
    <property type="entry name" value="ATP-dependent RNA helicase DHX29"/>
    <property type="match status" value="1"/>
</dbReference>
<dbReference type="PANTHER" id="PTHR18934:SF267">
    <property type="entry name" value="ATP-DEPENDENT RNA HELICASE YLR419W-RELATED"/>
    <property type="match status" value="1"/>
</dbReference>